<dbReference type="OrthoDB" id="7178349at2"/>
<keyword evidence="4" id="KW-0808">Transferase</keyword>
<dbReference type="PANTHER" id="PTHR45339:SF1">
    <property type="entry name" value="HYBRID SIGNAL TRANSDUCTION HISTIDINE KINASE J"/>
    <property type="match status" value="1"/>
</dbReference>
<keyword evidence="5" id="KW-0547">Nucleotide-binding</keyword>
<keyword evidence="6 15" id="KW-0418">Kinase</keyword>
<evidence type="ECO:0000256" key="5">
    <source>
        <dbReference type="ARBA" id="ARBA00022741"/>
    </source>
</evidence>
<dbReference type="PANTHER" id="PTHR45339">
    <property type="entry name" value="HYBRID SIGNAL TRANSDUCTION HISTIDINE KINASE J"/>
    <property type="match status" value="1"/>
</dbReference>
<keyword evidence="7" id="KW-0067">ATP-binding</keyword>
<dbReference type="CDD" id="cd16922">
    <property type="entry name" value="HATPase_EvgS-ArcB-TorS-like"/>
    <property type="match status" value="1"/>
</dbReference>
<dbReference type="CDD" id="cd17546">
    <property type="entry name" value="REC_hyHK_CKI1_RcsC-like"/>
    <property type="match status" value="1"/>
</dbReference>
<feature type="transmembrane region" description="Helical" evidence="12">
    <location>
        <begin position="91"/>
        <end position="114"/>
    </location>
</feature>
<dbReference type="GO" id="GO:0000155">
    <property type="term" value="F:phosphorelay sensor kinase activity"/>
    <property type="evidence" value="ECO:0007669"/>
    <property type="project" value="InterPro"/>
</dbReference>
<evidence type="ECO:0000259" key="14">
    <source>
        <dbReference type="PROSITE" id="PS50110"/>
    </source>
</evidence>
<evidence type="ECO:0000256" key="2">
    <source>
        <dbReference type="ARBA" id="ARBA00012438"/>
    </source>
</evidence>
<keyword evidence="3 11" id="KW-0597">Phosphoprotein</keyword>
<dbReference type="InterPro" id="IPR004358">
    <property type="entry name" value="Sig_transdc_His_kin-like_C"/>
</dbReference>
<feature type="domain" description="Response regulatory" evidence="14">
    <location>
        <begin position="392"/>
        <end position="511"/>
    </location>
</feature>
<evidence type="ECO:0000256" key="4">
    <source>
        <dbReference type="ARBA" id="ARBA00022679"/>
    </source>
</evidence>
<dbReference type="PROSITE" id="PS50110">
    <property type="entry name" value="RESPONSE_REGULATORY"/>
    <property type="match status" value="1"/>
</dbReference>
<accession>A0A328B7K3</accession>
<evidence type="ECO:0000256" key="7">
    <source>
        <dbReference type="ARBA" id="ARBA00022840"/>
    </source>
</evidence>
<feature type="transmembrane region" description="Helical" evidence="12">
    <location>
        <begin position="12"/>
        <end position="36"/>
    </location>
</feature>
<feature type="transmembrane region" description="Helical" evidence="12">
    <location>
        <begin position="42"/>
        <end position="60"/>
    </location>
</feature>
<dbReference type="SMART" id="SM00387">
    <property type="entry name" value="HATPase_c"/>
    <property type="match status" value="1"/>
</dbReference>
<name>A0A328B7K3_9CAUL</name>
<dbReference type="Proteomes" id="UP000249842">
    <property type="component" value="Unassembled WGS sequence"/>
</dbReference>
<dbReference type="SUPFAM" id="SSF47384">
    <property type="entry name" value="Homodimeric domain of signal transducing histidine kinase"/>
    <property type="match status" value="1"/>
</dbReference>
<dbReference type="PROSITE" id="PS50109">
    <property type="entry name" value="HIS_KIN"/>
    <property type="match status" value="1"/>
</dbReference>
<evidence type="ECO:0000256" key="6">
    <source>
        <dbReference type="ARBA" id="ARBA00022777"/>
    </source>
</evidence>
<dbReference type="InterPro" id="IPR003661">
    <property type="entry name" value="HisK_dim/P_dom"/>
</dbReference>
<dbReference type="CDD" id="cd00082">
    <property type="entry name" value="HisKA"/>
    <property type="match status" value="1"/>
</dbReference>
<keyword evidence="16" id="KW-1185">Reference proteome</keyword>
<organism evidence="15 16">
    <name type="scientific">Phenylobacterium hankyongense</name>
    <dbReference type="NCBI Taxonomy" id="1813876"/>
    <lineage>
        <taxon>Bacteria</taxon>
        <taxon>Pseudomonadati</taxon>
        <taxon>Pseudomonadota</taxon>
        <taxon>Alphaproteobacteria</taxon>
        <taxon>Caulobacterales</taxon>
        <taxon>Caulobacteraceae</taxon>
        <taxon>Phenylobacterium</taxon>
    </lineage>
</organism>
<evidence type="ECO:0000256" key="9">
    <source>
        <dbReference type="ARBA" id="ARBA00064003"/>
    </source>
</evidence>
<dbReference type="Pfam" id="PF02518">
    <property type="entry name" value="HATPase_c"/>
    <property type="match status" value="1"/>
</dbReference>
<evidence type="ECO:0000256" key="10">
    <source>
        <dbReference type="ARBA" id="ARBA00068150"/>
    </source>
</evidence>
<dbReference type="InterPro" id="IPR003594">
    <property type="entry name" value="HATPase_dom"/>
</dbReference>
<evidence type="ECO:0000313" key="15">
    <source>
        <dbReference type="EMBL" id="RAK61804.1"/>
    </source>
</evidence>
<gene>
    <name evidence="15" type="ORF">DJ021_12340</name>
</gene>
<dbReference type="EC" id="2.7.13.3" evidence="2"/>
<comment type="catalytic activity">
    <reaction evidence="1">
        <text>ATP + protein L-histidine = ADP + protein N-phospho-L-histidine.</text>
        <dbReference type="EC" id="2.7.13.3"/>
    </reaction>
</comment>
<evidence type="ECO:0000256" key="3">
    <source>
        <dbReference type="ARBA" id="ARBA00022553"/>
    </source>
</evidence>
<dbReference type="Pfam" id="PF00072">
    <property type="entry name" value="Response_reg"/>
    <property type="match status" value="1"/>
</dbReference>
<dbReference type="Gene3D" id="1.10.287.130">
    <property type="match status" value="1"/>
</dbReference>
<evidence type="ECO:0000313" key="16">
    <source>
        <dbReference type="Proteomes" id="UP000249842"/>
    </source>
</evidence>
<dbReference type="SMART" id="SM00448">
    <property type="entry name" value="REC"/>
    <property type="match status" value="1"/>
</dbReference>
<sequence length="524" mass="55917">MDTHRRSRWLRPLTYAATANSLAAGALQALMVVVIWRGGGDLAHGFAVVTAFIGLSYVLLHYYANLVMFRLLSAPYAAALAYIGYDLVRAGGLKTAALVVVAAAVVSVANFFHLSRRQLDRSRSALRLARLRAEAGELAAESASRAKSTFLATMSHEIRTPLNGVLGMAQAMAADDLTDKQRDRLGVIHESGEALLAILNDILDLSKVEAGKLDLESIEFDLAEVARGAHSAFTALANKKGLSFAVNVEAARGRYLGDPTRLRQILYNLISNALKFTDEGEIRVTALRDGDMLEISVADTGVGISPEGLARLFGKFDQLDSSTTRRFGGTGLGLAICRELAQLMGGEMSVESELGRGSRFILRAPIAHIGDERPTGAGAPPAPEARQSLSLRVLAAEDNSVNQLVLRTLLHQLGVEPVVVDNGAAAVQAWAGAHWDVVLMDVQMPDMDGIEATARIRALEREMGRPRTPIVALTANAMSHQIERYLAAGMDTHVSKPIEACALFEALTLAAALGEATAAPAKVA</sequence>
<proteinExistence type="predicted"/>
<dbReference type="InterPro" id="IPR001789">
    <property type="entry name" value="Sig_transdc_resp-reg_receiver"/>
</dbReference>
<evidence type="ECO:0000256" key="12">
    <source>
        <dbReference type="SAM" id="Phobius"/>
    </source>
</evidence>
<feature type="modified residue" description="4-aspartylphosphate" evidence="11">
    <location>
        <position position="441"/>
    </location>
</feature>
<keyword evidence="8" id="KW-0902">Two-component regulatory system</keyword>
<dbReference type="GO" id="GO:0005524">
    <property type="term" value="F:ATP binding"/>
    <property type="evidence" value="ECO:0007669"/>
    <property type="project" value="UniProtKB-KW"/>
</dbReference>
<comment type="subunit">
    <text evidence="9">At low DSF concentrations, interacts with RpfF.</text>
</comment>
<dbReference type="InterPro" id="IPR005467">
    <property type="entry name" value="His_kinase_dom"/>
</dbReference>
<protein>
    <recommendedName>
        <fullName evidence="10">Sensory/regulatory protein RpfC</fullName>
        <ecNumber evidence="2">2.7.13.3</ecNumber>
    </recommendedName>
</protein>
<evidence type="ECO:0000256" key="1">
    <source>
        <dbReference type="ARBA" id="ARBA00000085"/>
    </source>
</evidence>
<dbReference type="FunFam" id="1.10.287.130:FF:000002">
    <property type="entry name" value="Two-component osmosensing histidine kinase"/>
    <property type="match status" value="1"/>
</dbReference>
<feature type="domain" description="Histidine kinase" evidence="13">
    <location>
        <begin position="153"/>
        <end position="368"/>
    </location>
</feature>
<dbReference type="SUPFAM" id="SSF52172">
    <property type="entry name" value="CheY-like"/>
    <property type="match status" value="1"/>
</dbReference>
<evidence type="ECO:0000256" key="8">
    <source>
        <dbReference type="ARBA" id="ARBA00023012"/>
    </source>
</evidence>
<dbReference type="Gene3D" id="3.40.50.2300">
    <property type="match status" value="1"/>
</dbReference>
<dbReference type="SMART" id="SM00388">
    <property type="entry name" value="HisKA"/>
    <property type="match status" value="1"/>
</dbReference>
<keyword evidence="12" id="KW-0812">Transmembrane</keyword>
<dbReference type="SUPFAM" id="SSF55874">
    <property type="entry name" value="ATPase domain of HSP90 chaperone/DNA topoisomerase II/histidine kinase"/>
    <property type="match status" value="1"/>
</dbReference>
<dbReference type="EMBL" id="QFYP01000001">
    <property type="protein sequence ID" value="RAK61804.1"/>
    <property type="molecule type" value="Genomic_DNA"/>
</dbReference>
<dbReference type="InterPro" id="IPR011006">
    <property type="entry name" value="CheY-like_superfamily"/>
</dbReference>
<comment type="caution">
    <text evidence="15">The sequence shown here is derived from an EMBL/GenBank/DDBJ whole genome shotgun (WGS) entry which is preliminary data.</text>
</comment>
<dbReference type="PRINTS" id="PR00344">
    <property type="entry name" value="BCTRLSENSOR"/>
</dbReference>
<dbReference type="FunFam" id="3.30.565.10:FF:000010">
    <property type="entry name" value="Sensor histidine kinase RcsC"/>
    <property type="match status" value="1"/>
</dbReference>
<dbReference type="Gene3D" id="3.30.565.10">
    <property type="entry name" value="Histidine kinase-like ATPase, C-terminal domain"/>
    <property type="match status" value="1"/>
</dbReference>
<dbReference type="AlphaFoldDB" id="A0A328B7K3"/>
<dbReference type="InterPro" id="IPR036890">
    <property type="entry name" value="HATPase_C_sf"/>
</dbReference>
<dbReference type="InterPro" id="IPR036097">
    <property type="entry name" value="HisK_dim/P_sf"/>
</dbReference>
<keyword evidence="12" id="KW-0472">Membrane</keyword>
<reference evidence="16" key="1">
    <citation type="submission" date="2018-05" db="EMBL/GenBank/DDBJ databases">
        <authorList>
            <person name="Li X."/>
        </authorList>
    </citation>
    <scope>NUCLEOTIDE SEQUENCE [LARGE SCALE GENOMIC DNA]</scope>
    <source>
        <strain evidence="16">HKS-05</strain>
    </source>
</reference>
<evidence type="ECO:0000259" key="13">
    <source>
        <dbReference type="PROSITE" id="PS50109"/>
    </source>
</evidence>
<dbReference type="Pfam" id="PF00512">
    <property type="entry name" value="HisKA"/>
    <property type="match status" value="1"/>
</dbReference>
<keyword evidence="12" id="KW-1133">Transmembrane helix</keyword>
<evidence type="ECO:0000256" key="11">
    <source>
        <dbReference type="PROSITE-ProRule" id="PRU00169"/>
    </source>
</evidence>